<evidence type="ECO:0000313" key="9">
    <source>
        <dbReference type="Proteomes" id="UP000292927"/>
    </source>
</evidence>
<dbReference type="RefSeq" id="WP_130432809.1">
    <property type="nucleotide sequence ID" value="NZ_SGXF01000001.1"/>
</dbReference>
<dbReference type="Pfam" id="PF04616">
    <property type="entry name" value="Glyco_hydro_43"/>
    <property type="match status" value="1"/>
</dbReference>
<feature type="active site" description="Proton donor" evidence="4">
    <location>
        <position position="179"/>
    </location>
</feature>
<evidence type="ECO:0000256" key="4">
    <source>
        <dbReference type="PIRSR" id="PIRSR606710-1"/>
    </source>
</evidence>
<feature type="domain" description="Beta-xylosidase C-terminal Concanavalin A-like" evidence="7">
    <location>
        <begin position="314"/>
        <end position="509"/>
    </location>
</feature>
<dbReference type="Gene3D" id="2.60.120.200">
    <property type="match status" value="1"/>
</dbReference>
<dbReference type="GO" id="GO:0005975">
    <property type="term" value="P:carbohydrate metabolic process"/>
    <property type="evidence" value="ECO:0007669"/>
    <property type="project" value="InterPro"/>
</dbReference>
<dbReference type="GO" id="GO:0004553">
    <property type="term" value="F:hydrolase activity, hydrolyzing O-glycosyl compounds"/>
    <property type="evidence" value="ECO:0007669"/>
    <property type="project" value="InterPro"/>
</dbReference>
<keyword evidence="9" id="KW-1185">Reference proteome</keyword>
<keyword evidence="3 6" id="KW-0326">Glycosidase</keyword>
<dbReference type="InterPro" id="IPR023296">
    <property type="entry name" value="Glyco_hydro_beta-prop_sf"/>
</dbReference>
<accession>A0A4Q7PNP8</accession>
<dbReference type="AlphaFoldDB" id="A0A4Q7PNP8"/>
<reference evidence="8 9" key="1">
    <citation type="submission" date="2019-02" db="EMBL/GenBank/DDBJ databases">
        <title>Genomic Encyclopedia of Type Strains, Phase IV (KMG-IV): sequencing the most valuable type-strain genomes for metagenomic binning, comparative biology and taxonomic classification.</title>
        <authorList>
            <person name="Goeker M."/>
        </authorList>
    </citation>
    <scope>NUCLEOTIDE SEQUENCE [LARGE SCALE GENOMIC DNA]</scope>
    <source>
        <strain evidence="8 9">DSM 29486</strain>
    </source>
</reference>
<evidence type="ECO:0000259" key="7">
    <source>
        <dbReference type="Pfam" id="PF17851"/>
    </source>
</evidence>
<organism evidence="8 9">
    <name type="scientific">Cuneatibacter caecimuris</name>
    <dbReference type="NCBI Taxonomy" id="1796618"/>
    <lineage>
        <taxon>Bacteria</taxon>
        <taxon>Bacillati</taxon>
        <taxon>Bacillota</taxon>
        <taxon>Clostridia</taxon>
        <taxon>Lachnospirales</taxon>
        <taxon>Lachnospiraceae</taxon>
        <taxon>Cuneatibacter</taxon>
    </lineage>
</organism>
<dbReference type="SUPFAM" id="SSF49899">
    <property type="entry name" value="Concanavalin A-like lectins/glucanases"/>
    <property type="match status" value="1"/>
</dbReference>
<comment type="similarity">
    <text evidence="1 6">Belongs to the glycosyl hydrolase 43 family.</text>
</comment>
<dbReference type="Pfam" id="PF17851">
    <property type="entry name" value="GH43_C2"/>
    <property type="match status" value="1"/>
</dbReference>
<dbReference type="EMBL" id="SGXF01000001">
    <property type="protein sequence ID" value="RZT02433.1"/>
    <property type="molecule type" value="Genomic_DNA"/>
</dbReference>
<dbReference type="SUPFAM" id="SSF75005">
    <property type="entry name" value="Arabinanase/levansucrase/invertase"/>
    <property type="match status" value="1"/>
</dbReference>
<name>A0A4Q7PNP8_9FIRM</name>
<gene>
    <name evidence="8" type="ORF">EV209_0548</name>
</gene>
<dbReference type="OrthoDB" id="9801455at2"/>
<evidence type="ECO:0000256" key="6">
    <source>
        <dbReference type="RuleBase" id="RU361187"/>
    </source>
</evidence>
<evidence type="ECO:0000256" key="3">
    <source>
        <dbReference type="ARBA" id="ARBA00023295"/>
    </source>
</evidence>
<feature type="active site" description="Proton acceptor" evidence="4">
    <location>
        <position position="17"/>
    </location>
</feature>
<proteinExistence type="inferred from homology"/>
<evidence type="ECO:0000256" key="5">
    <source>
        <dbReference type="PIRSR" id="PIRSR606710-2"/>
    </source>
</evidence>
<keyword evidence="2 6" id="KW-0378">Hydrolase</keyword>
<dbReference type="Gene3D" id="2.115.10.20">
    <property type="entry name" value="Glycosyl hydrolase domain, family 43"/>
    <property type="match status" value="1"/>
</dbReference>
<dbReference type="InterPro" id="IPR041542">
    <property type="entry name" value="GH43_C2"/>
</dbReference>
<sequence length="521" mass="59157">MKLQAYENPVLRGFSGDPSICRSADGRGYYLVTSSFEYFPGVPLHYSEDLVHWELVNYVLKRREQLDLTDVPPSGGLWAPTIRCHEGRYYMTTTNRTMGGNFYVWTDDPRGDWSDPVFVDLDGIDPSFTFDGGHVYYYGACPAPDGTPGISMMEIDIATGKALTDIRFLWAGSGNRSPEAPHIYHIGDWYYLTIAEGGTQFGHMETAARSRNIWGPYEGAPCNPILTNVHTRNPEIQCTGHSDLIQDQNGNWWAVHIGLRMAQKYLSHIGRETFLSPVSWTEDGWPVINGRRWVEIESAGPLLPAYEAKEEPVRDDFEGDQLELCWNYLRNPDLSRYNLKERPGCLTLRGSALRLDDIGSPTVVCRRQKYFDCHMTAKMEFLPEQDGEEAGIAVFLSNEFYYKIGKRRENGEDFLVLEKRAEDFYQQVCKISVEHEKPLYLGIQAERLRYTFRWGYEESDVAIAGYASTRFLSCEVAGRSFTGAFAGMYATGNGRDSAAKAAFDFFEMKPDEESRFADLAT</sequence>
<dbReference type="InterPro" id="IPR006710">
    <property type="entry name" value="Glyco_hydro_43"/>
</dbReference>
<evidence type="ECO:0000256" key="2">
    <source>
        <dbReference type="ARBA" id="ARBA00022801"/>
    </source>
</evidence>
<dbReference type="InterPro" id="IPR013320">
    <property type="entry name" value="ConA-like_dom_sf"/>
</dbReference>
<evidence type="ECO:0000313" key="8">
    <source>
        <dbReference type="EMBL" id="RZT02433.1"/>
    </source>
</evidence>
<dbReference type="InterPro" id="IPR051795">
    <property type="entry name" value="Glycosyl_Hydrlase_43"/>
</dbReference>
<dbReference type="PANTHER" id="PTHR42812">
    <property type="entry name" value="BETA-XYLOSIDASE"/>
    <property type="match status" value="1"/>
</dbReference>
<protein>
    <submittedName>
        <fullName evidence="8">Alpha-N-arabinofuranosidase</fullName>
    </submittedName>
</protein>
<feature type="site" description="Important for catalytic activity, responsible for pKa modulation of the active site Glu and correct orientation of both the proton donor and substrate" evidence="5">
    <location>
        <position position="125"/>
    </location>
</feature>
<comment type="caution">
    <text evidence="8">The sequence shown here is derived from an EMBL/GenBank/DDBJ whole genome shotgun (WGS) entry which is preliminary data.</text>
</comment>
<dbReference type="Proteomes" id="UP000292927">
    <property type="component" value="Unassembled WGS sequence"/>
</dbReference>
<dbReference type="PANTHER" id="PTHR42812:SF12">
    <property type="entry name" value="BETA-XYLOSIDASE-RELATED"/>
    <property type="match status" value="1"/>
</dbReference>
<dbReference type="CDD" id="cd18617">
    <property type="entry name" value="GH43_XynB-like"/>
    <property type="match status" value="1"/>
</dbReference>
<evidence type="ECO:0000256" key="1">
    <source>
        <dbReference type="ARBA" id="ARBA00009865"/>
    </source>
</evidence>